<dbReference type="EnsemblProtists" id="HpaT801056">
    <property type="protein sequence ID" value="HpaP801056"/>
    <property type="gene ID" value="HpaG801056"/>
</dbReference>
<keyword evidence="1" id="KW-0812">Transmembrane</keyword>
<dbReference type="InterPro" id="IPR029033">
    <property type="entry name" value="His_PPase_superfam"/>
</dbReference>
<dbReference type="VEuPathDB" id="FungiDB:HpaG801056"/>
<dbReference type="EMBL" id="JH598253">
    <property type="status" value="NOT_ANNOTATED_CDS"/>
    <property type="molecule type" value="Genomic_DNA"/>
</dbReference>
<proteinExistence type="predicted"/>
<dbReference type="AlphaFoldDB" id="M4B457"/>
<keyword evidence="1" id="KW-1133">Transmembrane helix</keyword>
<name>M4B457_HYAAE</name>
<dbReference type="Proteomes" id="UP000011713">
    <property type="component" value="Unassembled WGS sequence"/>
</dbReference>
<dbReference type="HOGENOM" id="CLU_037584_0_0_1"/>
<protein>
    <recommendedName>
        <fullName evidence="4">Acid phosphatase</fullName>
    </recommendedName>
</protein>
<evidence type="ECO:0000313" key="3">
    <source>
        <dbReference type="Proteomes" id="UP000011713"/>
    </source>
</evidence>
<evidence type="ECO:0000256" key="1">
    <source>
        <dbReference type="SAM" id="Phobius"/>
    </source>
</evidence>
<sequence>MGTEAPSEEMLNKYVRNPDVNLPLSAYEWGTSETDDPRETVSPKLTKHGFYVVERMGEVTAVAFLSGLYPLCKELVPMTKKTQFLFEQGQDPTAKCPVCSKAMYEGITGNNDTMFVLQEIREEVAAVSDLLQCCAASLCNLVEESASINSTQSPTTCDLFAIPTKWNGAFYLPWRDTLSNAGYFSEWLLLQSLNNMSLPSQLSFEKVLSLARIHETHMDLITNEINSASFGGTLLAHLTASFEQNILQKTLPVAKGDGPHLAQGPENRLLYYAAHDINLLYVRNLLRLQWYTKGWHPHQPVPGSMLVFELHATPAKTNDQPSPSMSEFRKLQSATTAEEYATWRTEGENGLHLDDGSRFYVKLYFVAASPQQIRNGDELSPENQSPDRVQVTIPSCSEEIDAGDGTTDIRCPFSSFKKLIGKTLKHACVADTLRPFVESLIVDEETMDKEPAAIRIWGVETSGSDRLNQSSEVAAVHETLLWAVSSCLVLLFMVLSIRHTVRHRLRLRAFESIPLQ</sequence>
<reference evidence="2" key="2">
    <citation type="submission" date="2015-06" db="UniProtKB">
        <authorList>
            <consortium name="EnsemblProtists"/>
        </authorList>
    </citation>
    <scope>IDENTIFICATION</scope>
    <source>
        <strain evidence="2">Emoy2</strain>
    </source>
</reference>
<evidence type="ECO:0000313" key="2">
    <source>
        <dbReference type="EnsemblProtists" id="HpaP801056"/>
    </source>
</evidence>
<dbReference type="OMA" id="NDIVDCC"/>
<reference evidence="3" key="1">
    <citation type="journal article" date="2010" name="Science">
        <title>Signatures of adaptation to obligate biotrophy in the Hyaloperonospora arabidopsidis genome.</title>
        <authorList>
            <person name="Baxter L."/>
            <person name="Tripathy S."/>
            <person name="Ishaque N."/>
            <person name="Boot N."/>
            <person name="Cabral A."/>
            <person name="Kemen E."/>
            <person name="Thines M."/>
            <person name="Ah-Fong A."/>
            <person name="Anderson R."/>
            <person name="Badejoko W."/>
            <person name="Bittner-Eddy P."/>
            <person name="Boore J.L."/>
            <person name="Chibucos M.C."/>
            <person name="Coates M."/>
            <person name="Dehal P."/>
            <person name="Delehaunty K."/>
            <person name="Dong S."/>
            <person name="Downton P."/>
            <person name="Dumas B."/>
            <person name="Fabro G."/>
            <person name="Fronick C."/>
            <person name="Fuerstenberg S.I."/>
            <person name="Fulton L."/>
            <person name="Gaulin E."/>
            <person name="Govers F."/>
            <person name="Hughes L."/>
            <person name="Humphray S."/>
            <person name="Jiang R.H."/>
            <person name="Judelson H."/>
            <person name="Kamoun S."/>
            <person name="Kyung K."/>
            <person name="Meijer H."/>
            <person name="Minx P."/>
            <person name="Morris P."/>
            <person name="Nelson J."/>
            <person name="Phuntumart V."/>
            <person name="Qutob D."/>
            <person name="Rehmany A."/>
            <person name="Rougon-Cardoso A."/>
            <person name="Ryden P."/>
            <person name="Torto-Alalibo T."/>
            <person name="Studholme D."/>
            <person name="Wang Y."/>
            <person name="Win J."/>
            <person name="Wood J."/>
            <person name="Clifton S.W."/>
            <person name="Rogers J."/>
            <person name="Van den Ackerveken G."/>
            <person name="Jones J.D."/>
            <person name="McDowell J.M."/>
            <person name="Beynon J."/>
            <person name="Tyler B.M."/>
        </authorList>
    </citation>
    <scope>NUCLEOTIDE SEQUENCE [LARGE SCALE GENOMIC DNA]</scope>
    <source>
        <strain evidence="3">Emoy2</strain>
    </source>
</reference>
<feature type="transmembrane region" description="Helical" evidence="1">
    <location>
        <begin position="479"/>
        <end position="497"/>
    </location>
</feature>
<accession>M4B457</accession>
<evidence type="ECO:0008006" key="4">
    <source>
        <dbReference type="Google" id="ProtNLM"/>
    </source>
</evidence>
<keyword evidence="1" id="KW-0472">Membrane</keyword>
<dbReference type="SUPFAM" id="SSF53254">
    <property type="entry name" value="Phosphoglycerate mutase-like"/>
    <property type="match status" value="1"/>
</dbReference>
<dbReference type="eggNOG" id="ENOG502QTWT">
    <property type="taxonomic scope" value="Eukaryota"/>
</dbReference>
<dbReference type="InParanoid" id="M4B457"/>
<keyword evidence="3" id="KW-1185">Reference proteome</keyword>
<dbReference type="Gene3D" id="3.40.50.1240">
    <property type="entry name" value="Phosphoglycerate mutase-like"/>
    <property type="match status" value="1"/>
</dbReference>
<organism evidence="2 3">
    <name type="scientific">Hyaloperonospora arabidopsidis (strain Emoy2)</name>
    <name type="common">Downy mildew agent</name>
    <name type="synonym">Peronospora arabidopsidis</name>
    <dbReference type="NCBI Taxonomy" id="559515"/>
    <lineage>
        <taxon>Eukaryota</taxon>
        <taxon>Sar</taxon>
        <taxon>Stramenopiles</taxon>
        <taxon>Oomycota</taxon>
        <taxon>Peronosporomycetes</taxon>
        <taxon>Peronosporales</taxon>
        <taxon>Peronosporaceae</taxon>
        <taxon>Hyaloperonospora</taxon>
    </lineage>
</organism>